<evidence type="ECO:0000256" key="2">
    <source>
        <dbReference type="SAM" id="MobiDB-lite"/>
    </source>
</evidence>
<evidence type="ECO:0000256" key="1">
    <source>
        <dbReference type="SAM" id="Coils"/>
    </source>
</evidence>
<feature type="compositionally biased region" description="Acidic residues" evidence="2">
    <location>
        <begin position="122"/>
        <end position="146"/>
    </location>
</feature>
<feature type="coiled-coil region" evidence="1">
    <location>
        <begin position="17"/>
        <end position="51"/>
    </location>
</feature>
<organism evidence="3">
    <name type="scientific">Entomoneis paludosa</name>
    <dbReference type="NCBI Taxonomy" id="265537"/>
    <lineage>
        <taxon>Eukaryota</taxon>
        <taxon>Sar</taxon>
        <taxon>Stramenopiles</taxon>
        <taxon>Ochrophyta</taxon>
        <taxon>Bacillariophyta</taxon>
        <taxon>Bacillariophyceae</taxon>
        <taxon>Bacillariophycidae</taxon>
        <taxon>Entomoneidaceae</taxon>
        <taxon>Entomoneis</taxon>
    </lineage>
</organism>
<protein>
    <submittedName>
        <fullName evidence="3">Uncharacterized protein</fullName>
    </submittedName>
</protein>
<gene>
    <name evidence="3" type="ORF">APAL1065_LOCUS10261</name>
</gene>
<feature type="compositionally biased region" description="Acidic residues" evidence="2">
    <location>
        <begin position="64"/>
        <end position="81"/>
    </location>
</feature>
<evidence type="ECO:0000313" key="3">
    <source>
        <dbReference type="EMBL" id="CAD9961867.1"/>
    </source>
</evidence>
<keyword evidence="1" id="KW-0175">Coiled coil</keyword>
<dbReference type="EMBL" id="HBHT01015388">
    <property type="protein sequence ID" value="CAD9961867.1"/>
    <property type="molecule type" value="Transcribed_RNA"/>
</dbReference>
<feature type="region of interest" description="Disordered" evidence="2">
    <location>
        <begin position="52"/>
        <end position="90"/>
    </location>
</feature>
<proteinExistence type="predicted"/>
<reference evidence="3" key="1">
    <citation type="submission" date="2021-01" db="EMBL/GenBank/DDBJ databases">
        <authorList>
            <person name="Corre E."/>
            <person name="Pelletier E."/>
            <person name="Niang G."/>
            <person name="Scheremetjew M."/>
            <person name="Finn R."/>
            <person name="Kale V."/>
            <person name="Holt S."/>
            <person name="Cochrane G."/>
            <person name="Meng A."/>
            <person name="Brown T."/>
            <person name="Cohen L."/>
        </authorList>
    </citation>
    <scope>NUCLEOTIDE SEQUENCE</scope>
    <source>
        <strain evidence="3">CCMP125</strain>
    </source>
</reference>
<accession>A0A7S2Y9K6</accession>
<name>A0A7S2Y9K6_9STRA</name>
<feature type="region of interest" description="Disordered" evidence="2">
    <location>
        <begin position="109"/>
        <end position="156"/>
    </location>
</feature>
<sequence>MPLFQNKLLQEERDFFQAKYLEQVSELQALRQELSKTKKEVVRLRQELMDRTPAVVKPSSETTEKEEDTASCLTDDEEEEEKTTNVMYEEDVELRQSAEKLLQWASYRATSGRGSYSRNGVEDNENETGADREHDEDEQNEDDADDLSSLTSKQSA</sequence>
<dbReference type="AlphaFoldDB" id="A0A7S2Y9K6"/>
<feature type="compositionally biased region" description="Polar residues" evidence="2">
    <location>
        <begin position="109"/>
        <end position="118"/>
    </location>
</feature>